<feature type="compositionally biased region" description="Basic and acidic residues" evidence="1">
    <location>
        <begin position="16"/>
        <end position="26"/>
    </location>
</feature>
<feature type="region of interest" description="Disordered" evidence="1">
    <location>
        <begin position="127"/>
        <end position="147"/>
    </location>
</feature>
<gene>
    <name evidence="2" type="ORF">JMJ35_002191</name>
</gene>
<dbReference type="AlphaFoldDB" id="A0AA39V3S7"/>
<feature type="region of interest" description="Disordered" evidence="1">
    <location>
        <begin position="1"/>
        <end position="73"/>
    </location>
</feature>
<name>A0AA39V3S7_9LECA</name>
<protein>
    <submittedName>
        <fullName evidence="2">Uncharacterized protein</fullName>
    </submittedName>
</protein>
<proteinExistence type="predicted"/>
<feature type="region of interest" description="Disordered" evidence="1">
    <location>
        <begin position="303"/>
        <end position="327"/>
    </location>
</feature>
<evidence type="ECO:0000256" key="1">
    <source>
        <dbReference type="SAM" id="MobiDB-lite"/>
    </source>
</evidence>
<sequence>MAFRQPTFAPASRPTTSHEPEQDSRETVPSTLHRGIEDSHEWVLFPSAQAGSTTQTQSSTERTPQTVGPSRLSDFGSLAARSRRDDGIACGATDGSLEDDEDLDSLDEGLHAFQEHSVQQRAGTFDQSGSILPRHDGLGTFPSSSPPIQEQLWHFEQYNPRKRSIVGHQRRRSSIQRRFDALEDNDAALLEGERRDRIENWRMEQSRVLLDEIEKETRKRRSSLADRRTEHAPSSAGLEHIVKESVLTQTEDPGPNENKAVEIPAGEDDESIWQRITRRIIRDFIGIDDALLSVILGESLPEERLTSSHSSGLNSSKSIRLNSSLPAPSGSGWEERLLERLARELGILVQHLSDHPGAFSTPFNSSTSDYAGMPVTVPTSSKSQPNPSASTANVGLASAASFNFHPTLQDANLPTPTSTSDSAHAALWGIEEEPSSDAEQKEREYWEQTPDIKTVFRFLRNRFTSQRRPSTVNKPTNIATTSTPDSLRRAAVIRQYHPLVSRAAATWEQRHGHARRHSLLRGRSGSSCASSIVGSARRGVVVRGSSLASSSRNYWDLGGSTVGSGGGSAIAGGGLGAWGEV</sequence>
<feature type="compositionally biased region" description="Polar residues" evidence="1">
    <location>
        <begin position="377"/>
        <end position="392"/>
    </location>
</feature>
<accession>A0AA39V3S7</accession>
<comment type="caution">
    <text evidence="2">The sequence shown here is derived from an EMBL/GenBank/DDBJ whole genome shotgun (WGS) entry which is preliminary data.</text>
</comment>
<keyword evidence="3" id="KW-1185">Reference proteome</keyword>
<dbReference type="Proteomes" id="UP001166286">
    <property type="component" value="Unassembled WGS sequence"/>
</dbReference>
<feature type="compositionally biased region" description="Low complexity" evidence="1">
    <location>
        <begin position="47"/>
        <end position="66"/>
    </location>
</feature>
<dbReference type="EMBL" id="JAFEKC020000004">
    <property type="protein sequence ID" value="KAK0514812.1"/>
    <property type="molecule type" value="Genomic_DNA"/>
</dbReference>
<reference evidence="2" key="1">
    <citation type="submission" date="2023-03" db="EMBL/GenBank/DDBJ databases">
        <title>Complete genome of Cladonia borealis.</title>
        <authorList>
            <person name="Park H."/>
        </authorList>
    </citation>
    <scope>NUCLEOTIDE SEQUENCE</scope>
    <source>
        <strain evidence="2">ANT050790</strain>
    </source>
</reference>
<organism evidence="2 3">
    <name type="scientific">Cladonia borealis</name>
    <dbReference type="NCBI Taxonomy" id="184061"/>
    <lineage>
        <taxon>Eukaryota</taxon>
        <taxon>Fungi</taxon>
        <taxon>Dikarya</taxon>
        <taxon>Ascomycota</taxon>
        <taxon>Pezizomycotina</taxon>
        <taxon>Lecanoromycetes</taxon>
        <taxon>OSLEUM clade</taxon>
        <taxon>Lecanoromycetidae</taxon>
        <taxon>Lecanorales</taxon>
        <taxon>Lecanorineae</taxon>
        <taxon>Cladoniaceae</taxon>
        <taxon>Cladonia</taxon>
    </lineage>
</organism>
<feature type="region of interest" description="Disordered" evidence="1">
    <location>
        <begin position="358"/>
        <end position="392"/>
    </location>
</feature>
<evidence type="ECO:0000313" key="2">
    <source>
        <dbReference type="EMBL" id="KAK0514812.1"/>
    </source>
</evidence>
<feature type="compositionally biased region" description="Low complexity" evidence="1">
    <location>
        <begin position="307"/>
        <end position="318"/>
    </location>
</feature>
<evidence type="ECO:0000313" key="3">
    <source>
        <dbReference type="Proteomes" id="UP001166286"/>
    </source>
</evidence>